<reference evidence="2 3" key="1">
    <citation type="submission" date="2023-02" db="EMBL/GenBank/DDBJ databases">
        <title>LHISI_Scaffold_Assembly.</title>
        <authorList>
            <person name="Stuart O.P."/>
            <person name="Cleave R."/>
            <person name="Magrath M.J.L."/>
            <person name="Mikheyev A.S."/>
        </authorList>
    </citation>
    <scope>NUCLEOTIDE SEQUENCE [LARGE SCALE GENOMIC DNA]</scope>
    <source>
        <strain evidence="2">Daus_M_001</strain>
        <tissue evidence="2">Leg muscle</tissue>
    </source>
</reference>
<feature type="region of interest" description="Disordered" evidence="1">
    <location>
        <begin position="375"/>
        <end position="432"/>
    </location>
</feature>
<dbReference type="Proteomes" id="UP001159363">
    <property type="component" value="Chromosome 3"/>
</dbReference>
<proteinExistence type="predicted"/>
<protein>
    <submittedName>
        <fullName evidence="2">Uncharacterized protein</fullName>
    </submittedName>
</protein>
<feature type="compositionally biased region" description="Polar residues" evidence="1">
    <location>
        <begin position="390"/>
        <end position="399"/>
    </location>
</feature>
<name>A0ABQ9HY68_9NEOP</name>
<feature type="compositionally biased region" description="Basic and acidic residues" evidence="1">
    <location>
        <begin position="380"/>
        <end position="389"/>
    </location>
</feature>
<keyword evidence="3" id="KW-1185">Reference proteome</keyword>
<evidence type="ECO:0000313" key="2">
    <source>
        <dbReference type="EMBL" id="KAJ8889310.1"/>
    </source>
</evidence>
<dbReference type="EMBL" id="JARBHB010000003">
    <property type="protein sequence ID" value="KAJ8889310.1"/>
    <property type="molecule type" value="Genomic_DNA"/>
</dbReference>
<organism evidence="2 3">
    <name type="scientific">Dryococelus australis</name>
    <dbReference type="NCBI Taxonomy" id="614101"/>
    <lineage>
        <taxon>Eukaryota</taxon>
        <taxon>Metazoa</taxon>
        <taxon>Ecdysozoa</taxon>
        <taxon>Arthropoda</taxon>
        <taxon>Hexapoda</taxon>
        <taxon>Insecta</taxon>
        <taxon>Pterygota</taxon>
        <taxon>Neoptera</taxon>
        <taxon>Polyneoptera</taxon>
        <taxon>Phasmatodea</taxon>
        <taxon>Verophasmatodea</taxon>
        <taxon>Anareolatae</taxon>
        <taxon>Phasmatidae</taxon>
        <taxon>Eurycanthinae</taxon>
        <taxon>Dryococelus</taxon>
    </lineage>
</organism>
<evidence type="ECO:0000313" key="3">
    <source>
        <dbReference type="Proteomes" id="UP001159363"/>
    </source>
</evidence>
<sequence length="432" mass="47993">MRILLEILFTTKLDLLIIKLRGGNIVSTENDGTERGGAMVTHCTRIWENPGSIPGPAILISVFHDFPKSLQANVGMGPLQSCLHRYYDKTFSKDNNARQDGTGYLQNNVERSASAEGMKVSPRFPLCIICQFCICFVTGAACTGVGGGEDVVVSSKQTTSAVVRAETPFWREEKALYVKKEKLCEEEEEVATLITGDMHIIGHWWGPIVHLVIRSQHIAAANREIQRAAAEFPIRILNDERAVTLNLDFSFDAVAIIRAAYQSELGSMPCGSHQNSLPVWDGELLAPAHFGPCAQFRDMPLLAPVQAPTCNYVQQTYASEAYRKLNRYGIGGCEDEHVLRSKEHIMWMQIRVAYHKTSLCSQKTPMTAFCTAHRMRGRGKREIPEETRRPTTLSDTIPTCENPATRPGIGPGSPWWEASRITAQPPWPHSSA</sequence>
<evidence type="ECO:0000256" key="1">
    <source>
        <dbReference type="SAM" id="MobiDB-lite"/>
    </source>
</evidence>
<accession>A0ABQ9HY68</accession>
<gene>
    <name evidence="2" type="ORF">PR048_008809</name>
</gene>
<comment type="caution">
    <text evidence="2">The sequence shown here is derived from an EMBL/GenBank/DDBJ whole genome shotgun (WGS) entry which is preliminary data.</text>
</comment>